<gene>
    <name evidence="1" type="ORF">TPSB3V08_LOCUS13771</name>
</gene>
<protein>
    <submittedName>
        <fullName evidence="1">Uncharacterized protein</fullName>
    </submittedName>
</protein>
<dbReference type="AlphaFoldDB" id="A0A7R9DTA0"/>
<organism evidence="1">
    <name type="scientific">Timema poppense</name>
    <name type="common">Walking stick</name>
    <dbReference type="NCBI Taxonomy" id="170557"/>
    <lineage>
        <taxon>Eukaryota</taxon>
        <taxon>Metazoa</taxon>
        <taxon>Ecdysozoa</taxon>
        <taxon>Arthropoda</taxon>
        <taxon>Hexapoda</taxon>
        <taxon>Insecta</taxon>
        <taxon>Pterygota</taxon>
        <taxon>Neoptera</taxon>
        <taxon>Polyneoptera</taxon>
        <taxon>Phasmatodea</taxon>
        <taxon>Timematodea</taxon>
        <taxon>Timematoidea</taxon>
        <taxon>Timematidae</taxon>
        <taxon>Timema</taxon>
    </lineage>
</organism>
<evidence type="ECO:0000313" key="1">
    <source>
        <dbReference type="EMBL" id="CAD7420356.1"/>
    </source>
</evidence>
<dbReference type="EMBL" id="OD030276">
    <property type="protein sequence ID" value="CAD7420356.1"/>
    <property type="molecule type" value="Genomic_DNA"/>
</dbReference>
<sequence length="48" mass="5887">MELNNLVRSQNASARRKPLYWNKLRNLRSQIIKLLFRQPSVRERYSNK</sequence>
<accession>A0A7R9DTA0</accession>
<reference evidence="1" key="1">
    <citation type="submission" date="2020-11" db="EMBL/GenBank/DDBJ databases">
        <authorList>
            <person name="Tran Van P."/>
        </authorList>
    </citation>
    <scope>NUCLEOTIDE SEQUENCE</scope>
</reference>
<name>A0A7R9DTA0_TIMPO</name>
<proteinExistence type="predicted"/>